<evidence type="ECO:0000313" key="4">
    <source>
        <dbReference type="EMBL" id="GAA4133735.1"/>
    </source>
</evidence>
<dbReference type="PANTHER" id="PTHR11527">
    <property type="entry name" value="HEAT-SHOCK PROTEIN 20 FAMILY MEMBER"/>
    <property type="match status" value="1"/>
</dbReference>
<dbReference type="Proteomes" id="UP001500101">
    <property type="component" value="Unassembled WGS sequence"/>
</dbReference>
<sequence length="111" mass="12422">MKDRRNNVAANILENDLYYQVQVFAAGRKKDQFKVAIANQILTISSTAQELDGDLKIVYQETDCGAFERSFQLEDEILLDGIHASYEDGVLTVILKKDPAKQEADVEVAIS</sequence>
<comment type="similarity">
    <text evidence="1 2">Belongs to the small heat shock protein (HSP20) family.</text>
</comment>
<dbReference type="Gene3D" id="2.60.40.790">
    <property type="match status" value="1"/>
</dbReference>
<gene>
    <name evidence="4" type="ORF">GCM10022216_06050</name>
</gene>
<evidence type="ECO:0000259" key="3">
    <source>
        <dbReference type="PROSITE" id="PS01031"/>
    </source>
</evidence>
<evidence type="ECO:0000256" key="1">
    <source>
        <dbReference type="PROSITE-ProRule" id="PRU00285"/>
    </source>
</evidence>
<organism evidence="4 5">
    <name type="scientific">Sphingobacterium kyonggiense</name>
    <dbReference type="NCBI Taxonomy" id="714075"/>
    <lineage>
        <taxon>Bacteria</taxon>
        <taxon>Pseudomonadati</taxon>
        <taxon>Bacteroidota</taxon>
        <taxon>Sphingobacteriia</taxon>
        <taxon>Sphingobacteriales</taxon>
        <taxon>Sphingobacteriaceae</taxon>
        <taxon>Sphingobacterium</taxon>
    </lineage>
</organism>
<evidence type="ECO:0000256" key="2">
    <source>
        <dbReference type="RuleBase" id="RU003616"/>
    </source>
</evidence>
<dbReference type="PROSITE" id="PS01031">
    <property type="entry name" value="SHSP"/>
    <property type="match status" value="1"/>
</dbReference>
<dbReference type="InterPro" id="IPR002068">
    <property type="entry name" value="A-crystallin/Hsp20_dom"/>
</dbReference>
<keyword evidence="5" id="KW-1185">Reference proteome</keyword>
<dbReference type="SUPFAM" id="SSF49764">
    <property type="entry name" value="HSP20-like chaperones"/>
    <property type="match status" value="1"/>
</dbReference>
<proteinExistence type="inferred from homology"/>
<evidence type="ECO:0000313" key="5">
    <source>
        <dbReference type="Proteomes" id="UP001500101"/>
    </source>
</evidence>
<dbReference type="CDD" id="cd06464">
    <property type="entry name" value="ACD_sHsps-like"/>
    <property type="match status" value="1"/>
</dbReference>
<dbReference type="InterPro" id="IPR008978">
    <property type="entry name" value="HSP20-like_chaperone"/>
</dbReference>
<dbReference type="InterPro" id="IPR031107">
    <property type="entry name" value="Small_HSP"/>
</dbReference>
<protein>
    <recommendedName>
        <fullName evidence="3">SHSP domain-containing protein</fullName>
    </recommendedName>
</protein>
<reference evidence="5" key="1">
    <citation type="journal article" date="2019" name="Int. J. Syst. Evol. Microbiol.">
        <title>The Global Catalogue of Microorganisms (GCM) 10K type strain sequencing project: providing services to taxonomists for standard genome sequencing and annotation.</title>
        <authorList>
            <consortium name="The Broad Institute Genomics Platform"/>
            <consortium name="The Broad Institute Genome Sequencing Center for Infectious Disease"/>
            <person name="Wu L."/>
            <person name="Ma J."/>
        </authorList>
    </citation>
    <scope>NUCLEOTIDE SEQUENCE [LARGE SCALE GENOMIC DNA]</scope>
    <source>
        <strain evidence="5">JCM 16704</strain>
    </source>
</reference>
<feature type="domain" description="SHSP" evidence="3">
    <location>
        <begin position="1"/>
        <end position="111"/>
    </location>
</feature>
<dbReference type="EMBL" id="BAAAZI010000004">
    <property type="protein sequence ID" value="GAA4133735.1"/>
    <property type="molecule type" value="Genomic_DNA"/>
</dbReference>
<name>A0ABP7YC32_9SPHI</name>
<accession>A0ABP7YC32</accession>
<comment type="caution">
    <text evidence="4">The sequence shown here is derived from an EMBL/GenBank/DDBJ whole genome shotgun (WGS) entry which is preliminary data.</text>
</comment>
<dbReference type="Pfam" id="PF00011">
    <property type="entry name" value="HSP20"/>
    <property type="match status" value="1"/>
</dbReference>